<accession>A0A7T8EPU6</accession>
<evidence type="ECO:0000256" key="1">
    <source>
        <dbReference type="SAM" id="MobiDB-lite"/>
    </source>
</evidence>
<feature type="region of interest" description="Disordered" evidence="1">
    <location>
        <begin position="132"/>
        <end position="187"/>
    </location>
</feature>
<dbReference type="EMBL" id="MW366843">
    <property type="protein sequence ID" value="QQO90473.1"/>
    <property type="molecule type" value="Genomic_DNA"/>
</dbReference>
<dbReference type="Proteomes" id="UP000596123">
    <property type="component" value="Segment"/>
</dbReference>
<protein>
    <submittedName>
        <fullName evidence="2">Uncharacterized protein</fullName>
    </submittedName>
</protein>
<proteinExistence type="predicted"/>
<organism evidence="2 3">
    <name type="scientific">Erwinia phage pEa_SNUABM_5</name>
    <dbReference type="NCBI Taxonomy" id="2797313"/>
    <lineage>
        <taxon>Viruses</taxon>
        <taxon>Duplodnaviria</taxon>
        <taxon>Heunggongvirae</taxon>
        <taxon>Uroviricota</taxon>
        <taxon>Caudoviricetes</taxon>
        <taxon>Rivsvirus</taxon>
        <taxon>Rivsvirus SNUABM5</taxon>
    </lineage>
</organism>
<feature type="compositionally biased region" description="Basic and acidic residues" evidence="1">
    <location>
        <begin position="157"/>
        <end position="171"/>
    </location>
</feature>
<gene>
    <name evidence="2" type="ORF">pEaSNUABM5_00331</name>
</gene>
<sequence>MAKAKSIQTTNTNLLYARVVRADGTKTFINKINANGYGTDAKGGQIHKTRIVQAGKTLRELPEAMAKGEFVLVGGIAHKLNKKQQRGLASGDDAFLDDINVDLDRLQFVEPETATTGRRATLHTPETIAKRVSKRALKSATEKAEKQPSAKRSRKAAKAEGIEVDMLDKKSQTATRKRDRKAASDTSVIKQMPRELKRLISDGQIKLNSKQAEQVLTSLGLDAEFYAMSIEKHFGGLSLVLPQREAPVEKKGKRASTKEPTYVAAKQVKQLVKNLKTRLVPPTAKFAAQHKKKLKEVREFWSKALGMSSHKDVKPGLTVIDDYGNKLVLVAIDAVSTVFAPAKKDGDERLFAHALLNQNGSPRHFKLAPADELDASV</sequence>
<evidence type="ECO:0000313" key="2">
    <source>
        <dbReference type="EMBL" id="QQO90473.1"/>
    </source>
</evidence>
<evidence type="ECO:0000313" key="3">
    <source>
        <dbReference type="Proteomes" id="UP000596123"/>
    </source>
</evidence>
<keyword evidence="3" id="KW-1185">Reference proteome</keyword>
<name>A0A7T8EPU6_9CAUD</name>
<reference evidence="2 3" key="1">
    <citation type="submission" date="2020-12" db="EMBL/GenBank/DDBJ databases">
        <title>Complete genome sequence of Erwinia phage pEa_SNUABM_5.</title>
        <authorList>
            <person name="Kim S.G."/>
            <person name="Lee S.B."/>
            <person name="Kwon J."/>
            <person name="Park S.C."/>
        </authorList>
    </citation>
    <scope>NUCLEOTIDE SEQUENCE [LARGE SCALE GENOMIC DNA]</scope>
</reference>